<dbReference type="SUPFAM" id="SSF52172">
    <property type="entry name" value="CheY-like"/>
    <property type="match status" value="1"/>
</dbReference>
<dbReference type="InterPro" id="IPR043128">
    <property type="entry name" value="Rev_trsase/Diguanyl_cyclase"/>
</dbReference>
<evidence type="ECO:0000256" key="4">
    <source>
        <dbReference type="PROSITE-ProRule" id="PRU00169"/>
    </source>
</evidence>
<sequence length="302" mass="34367">MEEQKSRILIVDDEKVNLAILVELLKDKYHTLVAKSGQQALKRAFTAPHPDLILLDVMMPEMDGYQVCRELKNNPATQDIPVVFITAKDTETDEEQGLKVGAIDYITKPFSCPIIRARVHNHLELKRRGDLLKMLSDKDPLTNIANRRCFDNFLRKKWSIVQRAEQSLALLMIDIDYFKDFNDFYGHLEGDQCLKQVAQLMVNIPIRDTDLVARFGGEEFAVVMPLSDEAGAEQLAQKLMTALQQANIAHRHSQVSEQLTFSIGLAVMRPTLDDTIECLIERADKALYQAKHQGRNQYVISS</sequence>
<dbReference type="EC" id="2.7.7.65" evidence="2"/>
<dbReference type="OrthoDB" id="9812260at2"/>
<evidence type="ECO:0000256" key="3">
    <source>
        <dbReference type="ARBA" id="ARBA00034247"/>
    </source>
</evidence>
<dbReference type="PROSITE" id="PS50887">
    <property type="entry name" value="GGDEF"/>
    <property type="match status" value="1"/>
</dbReference>
<proteinExistence type="predicted"/>
<dbReference type="Pfam" id="PF00990">
    <property type="entry name" value="GGDEF"/>
    <property type="match status" value="1"/>
</dbReference>
<dbReference type="RefSeq" id="WP_119911749.1">
    <property type="nucleotide sequence ID" value="NZ_QZCH01000023.1"/>
</dbReference>
<feature type="modified residue" description="4-aspartylphosphate" evidence="4">
    <location>
        <position position="56"/>
    </location>
</feature>
<dbReference type="InterPro" id="IPR000160">
    <property type="entry name" value="GGDEF_dom"/>
</dbReference>
<dbReference type="AlphaFoldDB" id="A0A418YBU1"/>
<dbReference type="InterPro" id="IPR011006">
    <property type="entry name" value="CheY-like_superfamily"/>
</dbReference>
<keyword evidence="4" id="KW-0597">Phosphoprotein</keyword>
<dbReference type="InterPro" id="IPR001789">
    <property type="entry name" value="Sig_transdc_resp-reg_receiver"/>
</dbReference>
<dbReference type="NCBIfam" id="TIGR00254">
    <property type="entry name" value="GGDEF"/>
    <property type="match status" value="1"/>
</dbReference>
<reference evidence="7 8" key="2">
    <citation type="submission" date="2019-01" db="EMBL/GenBank/DDBJ databases">
        <title>Motilimonas pumilus sp. nov., isolated from the gut of sea cucumber (Apostichopus japonicus).</title>
        <authorList>
            <person name="Wang F.-Q."/>
            <person name="Ren L.-H."/>
            <person name="Lin Y.-W."/>
            <person name="Sun G.-H."/>
            <person name="Du Z.-J."/>
            <person name="Zhao J.-X."/>
            <person name="Liu X.-J."/>
            <person name="Liu L.-J."/>
        </authorList>
    </citation>
    <scope>NUCLEOTIDE SEQUENCE [LARGE SCALE GENOMIC DNA]</scope>
    <source>
        <strain evidence="7 8">PLHSC7-2</strain>
    </source>
</reference>
<keyword evidence="8" id="KW-1185">Reference proteome</keyword>
<feature type="domain" description="GGDEF" evidence="6">
    <location>
        <begin position="166"/>
        <end position="302"/>
    </location>
</feature>
<dbReference type="GO" id="GO:0052621">
    <property type="term" value="F:diguanylate cyclase activity"/>
    <property type="evidence" value="ECO:0007669"/>
    <property type="project" value="UniProtKB-EC"/>
</dbReference>
<dbReference type="SMART" id="SM00267">
    <property type="entry name" value="GGDEF"/>
    <property type="match status" value="1"/>
</dbReference>
<dbReference type="SUPFAM" id="SSF55073">
    <property type="entry name" value="Nucleotide cyclase"/>
    <property type="match status" value="1"/>
</dbReference>
<protein>
    <recommendedName>
        <fullName evidence="2">diguanylate cyclase</fullName>
        <ecNumber evidence="2">2.7.7.65</ecNumber>
    </recommendedName>
</protein>
<dbReference type="FunFam" id="3.30.70.270:FF:000001">
    <property type="entry name" value="Diguanylate cyclase domain protein"/>
    <property type="match status" value="1"/>
</dbReference>
<dbReference type="GO" id="GO:0000160">
    <property type="term" value="P:phosphorelay signal transduction system"/>
    <property type="evidence" value="ECO:0007669"/>
    <property type="project" value="InterPro"/>
</dbReference>
<comment type="cofactor">
    <cofactor evidence="1">
        <name>Mg(2+)</name>
        <dbReference type="ChEBI" id="CHEBI:18420"/>
    </cofactor>
</comment>
<dbReference type="CDD" id="cd19920">
    <property type="entry name" value="REC_PA4781-like"/>
    <property type="match status" value="1"/>
</dbReference>
<dbReference type="Pfam" id="PF00072">
    <property type="entry name" value="Response_reg"/>
    <property type="match status" value="1"/>
</dbReference>
<comment type="caution">
    <text evidence="7">The sequence shown here is derived from an EMBL/GenBank/DDBJ whole genome shotgun (WGS) entry which is preliminary data.</text>
</comment>
<dbReference type="Proteomes" id="UP000283255">
    <property type="component" value="Unassembled WGS sequence"/>
</dbReference>
<gene>
    <name evidence="7" type="ORF">D1Z90_15750</name>
</gene>
<dbReference type="PROSITE" id="PS50110">
    <property type="entry name" value="RESPONSE_REGULATORY"/>
    <property type="match status" value="1"/>
</dbReference>
<reference evidence="7 8" key="1">
    <citation type="submission" date="2018-09" db="EMBL/GenBank/DDBJ databases">
        <authorList>
            <person name="Wang F."/>
        </authorList>
    </citation>
    <scope>NUCLEOTIDE SEQUENCE [LARGE SCALE GENOMIC DNA]</scope>
    <source>
        <strain evidence="7 8">PLHSC7-2</strain>
    </source>
</reference>
<dbReference type="GO" id="GO:0043709">
    <property type="term" value="P:cell adhesion involved in single-species biofilm formation"/>
    <property type="evidence" value="ECO:0007669"/>
    <property type="project" value="TreeGrafter"/>
</dbReference>
<dbReference type="Gene3D" id="3.40.50.2300">
    <property type="match status" value="1"/>
</dbReference>
<evidence type="ECO:0000256" key="2">
    <source>
        <dbReference type="ARBA" id="ARBA00012528"/>
    </source>
</evidence>
<evidence type="ECO:0000259" key="6">
    <source>
        <dbReference type="PROSITE" id="PS50887"/>
    </source>
</evidence>
<dbReference type="PANTHER" id="PTHR45138">
    <property type="entry name" value="REGULATORY COMPONENTS OF SENSORY TRANSDUCTION SYSTEM"/>
    <property type="match status" value="1"/>
</dbReference>
<dbReference type="GO" id="GO:1902201">
    <property type="term" value="P:negative regulation of bacterial-type flagellum-dependent cell motility"/>
    <property type="evidence" value="ECO:0007669"/>
    <property type="project" value="TreeGrafter"/>
</dbReference>
<dbReference type="CDD" id="cd01949">
    <property type="entry name" value="GGDEF"/>
    <property type="match status" value="1"/>
</dbReference>
<dbReference type="SMART" id="SM00448">
    <property type="entry name" value="REC"/>
    <property type="match status" value="1"/>
</dbReference>
<feature type="domain" description="Response regulatory" evidence="5">
    <location>
        <begin position="7"/>
        <end position="123"/>
    </location>
</feature>
<dbReference type="PANTHER" id="PTHR45138:SF9">
    <property type="entry name" value="DIGUANYLATE CYCLASE DGCM-RELATED"/>
    <property type="match status" value="1"/>
</dbReference>
<dbReference type="GO" id="GO:0005886">
    <property type="term" value="C:plasma membrane"/>
    <property type="evidence" value="ECO:0007669"/>
    <property type="project" value="TreeGrafter"/>
</dbReference>
<evidence type="ECO:0000256" key="1">
    <source>
        <dbReference type="ARBA" id="ARBA00001946"/>
    </source>
</evidence>
<evidence type="ECO:0000313" key="7">
    <source>
        <dbReference type="EMBL" id="RJG41944.1"/>
    </source>
</evidence>
<accession>A0A418YBU1</accession>
<comment type="catalytic activity">
    <reaction evidence="3">
        <text>2 GTP = 3',3'-c-di-GMP + 2 diphosphate</text>
        <dbReference type="Rhea" id="RHEA:24898"/>
        <dbReference type="ChEBI" id="CHEBI:33019"/>
        <dbReference type="ChEBI" id="CHEBI:37565"/>
        <dbReference type="ChEBI" id="CHEBI:58805"/>
        <dbReference type="EC" id="2.7.7.65"/>
    </reaction>
</comment>
<dbReference type="EMBL" id="QZCH01000023">
    <property type="protein sequence ID" value="RJG41944.1"/>
    <property type="molecule type" value="Genomic_DNA"/>
</dbReference>
<evidence type="ECO:0000313" key="8">
    <source>
        <dbReference type="Proteomes" id="UP000283255"/>
    </source>
</evidence>
<name>A0A418YBU1_9GAMM</name>
<dbReference type="InterPro" id="IPR029787">
    <property type="entry name" value="Nucleotide_cyclase"/>
</dbReference>
<organism evidence="7 8">
    <name type="scientific">Motilimonas pumila</name>
    <dbReference type="NCBI Taxonomy" id="2303987"/>
    <lineage>
        <taxon>Bacteria</taxon>
        <taxon>Pseudomonadati</taxon>
        <taxon>Pseudomonadota</taxon>
        <taxon>Gammaproteobacteria</taxon>
        <taxon>Alteromonadales</taxon>
        <taxon>Alteromonadales genera incertae sedis</taxon>
        <taxon>Motilimonas</taxon>
    </lineage>
</organism>
<dbReference type="Gene3D" id="3.30.70.270">
    <property type="match status" value="1"/>
</dbReference>
<evidence type="ECO:0000259" key="5">
    <source>
        <dbReference type="PROSITE" id="PS50110"/>
    </source>
</evidence>
<dbReference type="InterPro" id="IPR050469">
    <property type="entry name" value="Diguanylate_Cyclase"/>
</dbReference>